<protein>
    <submittedName>
        <fullName evidence="2">Histidine protein kinase</fullName>
    </submittedName>
</protein>
<reference evidence="2 3" key="1">
    <citation type="submission" date="2014-03" db="EMBL/GenBank/DDBJ databases">
        <title>Genomics of Bifidobacteria.</title>
        <authorList>
            <person name="Ventura M."/>
            <person name="Milani C."/>
            <person name="Lugli G.A."/>
        </authorList>
    </citation>
    <scope>NUCLEOTIDE SEQUENCE [LARGE SCALE GENOMIC DNA]</scope>
    <source>
        <strain evidence="2 3">LMG 10738</strain>
    </source>
</reference>
<feature type="transmembrane region" description="Helical" evidence="1">
    <location>
        <begin position="55"/>
        <end position="74"/>
    </location>
</feature>
<proteinExistence type="predicted"/>
<keyword evidence="1" id="KW-0812">Transmembrane</keyword>
<keyword evidence="2" id="KW-0418">Kinase</keyword>
<name>A0A087B3B6_9BIFI</name>
<keyword evidence="3" id="KW-1185">Reference proteome</keyword>
<keyword evidence="2" id="KW-0808">Transferase</keyword>
<dbReference type="AlphaFoldDB" id="A0A087B3B6"/>
<evidence type="ECO:0000256" key="1">
    <source>
        <dbReference type="SAM" id="Phobius"/>
    </source>
</evidence>
<keyword evidence="1" id="KW-0472">Membrane</keyword>
<accession>A0A087B3B6</accession>
<keyword evidence="1" id="KW-1133">Transmembrane helix</keyword>
<dbReference type="STRING" id="1688.BCUN_0008"/>
<feature type="transmembrane region" description="Helical" evidence="1">
    <location>
        <begin position="29"/>
        <end position="49"/>
    </location>
</feature>
<dbReference type="Gene3D" id="3.30.565.10">
    <property type="entry name" value="Histidine kinase-like ATPase, C-terminal domain"/>
    <property type="match status" value="1"/>
</dbReference>
<dbReference type="Proteomes" id="UP000029067">
    <property type="component" value="Unassembled WGS sequence"/>
</dbReference>
<comment type="caution">
    <text evidence="2">The sequence shown here is derived from an EMBL/GenBank/DDBJ whole genome shotgun (WGS) entry which is preliminary data.</text>
</comment>
<dbReference type="EMBL" id="JGYV01000001">
    <property type="protein sequence ID" value="KFI65516.1"/>
    <property type="molecule type" value="Genomic_DNA"/>
</dbReference>
<dbReference type="InterPro" id="IPR036890">
    <property type="entry name" value="HATPase_C_sf"/>
</dbReference>
<feature type="transmembrane region" description="Helical" evidence="1">
    <location>
        <begin position="86"/>
        <end position="110"/>
    </location>
</feature>
<evidence type="ECO:0000313" key="3">
    <source>
        <dbReference type="Proteomes" id="UP000029067"/>
    </source>
</evidence>
<evidence type="ECO:0000313" key="2">
    <source>
        <dbReference type="EMBL" id="KFI65516.1"/>
    </source>
</evidence>
<dbReference type="eggNOG" id="COG4585">
    <property type="taxonomic scope" value="Bacteria"/>
</dbReference>
<feature type="transmembrane region" description="Helical" evidence="1">
    <location>
        <begin position="6"/>
        <end position="22"/>
    </location>
</feature>
<gene>
    <name evidence="2" type="ORF">BCUN_0008</name>
</gene>
<sequence>MTHVSHPWMALIACVATVMYLVEGIATHLFASMAADLLLAATTAVMALTAYRPRIGAWAMLAVLIVNACVPFRMPSIITTLFIVDIGILGYLTTYGTLLAVPFSLAAMMISSRLNGMDDTMGGLDILTGIVILGAAAVMGALLRQIHLGRQAEIRNKLAGERIRLASALHDSISNQLGRLLVQLDIGTLNETQLKEDLVAVLDETHHIIEVLEDPTDAPPESPLWPHVTQLLAKEQQRLQRDGFRGEVLAPDPESLPDIPSASLLRKVIVETFVNIAKHANPAYPYLVTLQTQDGSVMFQVSDICRAEDTARHGLSSGLLRHSRQLEGIGGSAHWERHGNRWRATFMFPAASAMSGTHAGNA</sequence>
<organism evidence="2 3">
    <name type="scientific">Bifidobacterium cuniculi</name>
    <dbReference type="NCBI Taxonomy" id="1688"/>
    <lineage>
        <taxon>Bacteria</taxon>
        <taxon>Bacillati</taxon>
        <taxon>Actinomycetota</taxon>
        <taxon>Actinomycetes</taxon>
        <taxon>Bifidobacteriales</taxon>
        <taxon>Bifidobacteriaceae</taxon>
        <taxon>Bifidobacterium</taxon>
    </lineage>
</organism>
<feature type="transmembrane region" description="Helical" evidence="1">
    <location>
        <begin position="122"/>
        <end position="143"/>
    </location>
</feature>
<dbReference type="GO" id="GO:0016301">
    <property type="term" value="F:kinase activity"/>
    <property type="evidence" value="ECO:0007669"/>
    <property type="project" value="UniProtKB-KW"/>
</dbReference>